<keyword evidence="7" id="KW-0408">Iron</keyword>
<keyword evidence="6" id="KW-1278">Translocase</keyword>
<keyword evidence="10" id="KW-0830">Ubiquinone</keyword>
<evidence type="ECO:0000256" key="2">
    <source>
        <dbReference type="ARBA" id="ARBA00022485"/>
    </source>
</evidence>
<dbReference type="RefSeq" id="WP_089836116.1">
    <property type="nucleotide sequence ID" value="NZ_FOZL01000001.1"/>
</dbReference>
<keyword evidence="4" id="KW-0479">Metal-binding</keyword>
<evidence type="ECO:0000256" key="6">
    <source>
        <dbReference type="ARBA" id="ARBA00022967"/>
    </source>
</evidence>
<dbReference type="SUPFAM" id="SSF54862">
    <property type="entry name" value="4Fe-4S ferredoxins"/>
    <property type="match status" value="1"/>
</dbReference>
<evidence type="ECO:0000256" key="10">
    <source>
        <dbReference type="ARBA" id="ARBA00023075"/>
    </source>
</evidence>
<dbReference type="InterPro" id="IPR017900">
    <property type="entry name" value="4Fe4S_Fe_S_CS"/>
</dbReference>
<evidence type="ECO:0000256" key="5">
    <source>
        <dbReference type="ARBA" id="ARBA00022737"/>
    </source>
</evidence>
<dbReference type="GO" id="GO:0051539">
    <property type="term" value="F:4 iron, 4 sulfur cluster binding"/>
    <property type="evidence" value="ECO:0007669"/>
    <property type="project" value="UniProtKB-KW"/>
</dbReference>
<dbReference type="EMBL" id="FOZL01000001">
    <property type="protein sequence ID" value="SFR99590.1"/>
    <property type="molecule type" value="Genomic_DNA"/>
</dbReference>
<feature type="domain" description="4Fe-4S ferredoxin-type" evidence="13">
    <location>
        <begin position="98"/>
        <end position="127"/>
    </location>
</feature>
<keyword evidence="9" id="KW-0520">NAD</keyword>
<keyword evidence="1" id="KW-1003">Cell membrane</keyword>
<name>A0A1I6L8K7_9BACT</name>
<evidence type="ECO:0000256" key="1">
    <source>
        <dbReference type="ARBA" id="ARBA00022475"/>
    </source>
</evidence>
<evidence type="ECO:0000313" key="15">
    <source>
        <dbReference type="Proteomes" id="UP000199024"/>
    </source>
</evidence>
<dbReference type="GO" id="GO:0016651">
    <property type="term" value="F:oxidoreductase activity, acting on NAD(P)H"/>
    <property type="evidence" value="ECO:0007669"/>
    <property type="project" value="InterPro"/>
</dbReference>
<evidence type="ECO:0000256" key="12">
    <source>
        <dbReference type="SAM" id="MobiDB-lite"/>
    </source>
</evidence>
<dbReference type="OrthoDB" id="9803192at2"/>
<keyword evidence="3" id="KW-0874">Quinone</keyword>
<evidence type="ECO:0000259" key="13">
    <source>
        <dbReference type="PROSITE" id="PS51379"/>
    </source>
</evidence>
<evidence type="ECO:0000256" key="3">
    <source>
        <dbReference type="ARBA" id="ARBA00022719"/>
    </source>
</evidence>
<proteinExistence type="predicted"/>
<feature type="domain" description="4Fe-4S ferredoxin-type" evidence="13">
    <location>
        <begin position="52"/>
        <end position="82"/>
    </location>
</feature>
<dbReference type="PROSITE" id="PS00198">
    <property type="entry name" value="4FE4S_FER_1"/>
    <property type="match status" value="1"/>
</dbReference>
<dbReference type="GO" id="GO:0048038">
    <property type="term" value="F:quinone binding"/>
    <property type="evidence" value="ECO:0007669"/>
    <property type="project" value="UniProtKB-KW"/>
</dbReference>
<dbReference type="PROSITE" id="PS51379">
    <property type="entry name" value="4FE4S_FER_2"/>
    <property type="match status" value="2"/>
</dbReference>
<keyword evidence="5" id="KW-0677">Repeat</keyword>
<feature type="region of interest" description="Disordered" evidence="12">
    <location>
        <begin position="175"/>
        <end position="194"/>
    </location>
</feature>
<dbReference type="InterPro" id="IPR010226">
    <property type="entry name" value="NADH_quinone_OxRdtase_chainI"/>
</dbReference>
<dbReference type="AlphaFoldDB" id="A0A1I6L8K7"/>
<keyword evidence="11" id="KW-0472">Membrane</keyword>
<sequence length="194" mass="21479">MLGEGLLKGLAETARNFFGSYVGKERLTTVQFPEERAPRIEASRNFPFLVYDGDDWQQGLRCVSCLICEKECPPKCIFIEKSVDKKPDAVGKQQFYPARFNIDVSVCMSCQICVEVCPFDAIKMDVAFEASTAERFNDLLWNKKRLAKPNEYYHQIHPTEAAAVDADLAAARAKAAAPKLTPPATPATGSVPAQ</sequence>
<evidence type="ECO:0000256" key="9">
    <source>
        <dbReference type="ARBA" id="ARBA00023027"/>
    </source>
</evidence>
<keyword evidence="2" id="KW-0004">4Fe-4S</keyword>
<dbReference type="PANTHER" id="PTHR10849">
    <property type="entry name" value="NADH DEHYDROGENASE UBIQUINONE IRON-SULFUR PROTEIN 8, MITOCHONDRIAL"/>
    <property type="match status" value="1"/>
</dbReference>
<keyword evidence="8" id="KW-0411">Iron-sulfur</keyword>
<dbReference type="GO" id="GO:0016020">
    <property type="term" value="C:membrane"/>
    <property type="evidence" value="ECO:0007669"/>
    <property type="project" value="InterPro"/>
</dbReference>
<accession>A0A1I6L8K7</accession>
<dbReference type="STRING" id="474950.SAMN05421771_0394"/>
<evidence type="ECO:0000313" key="14">
    <source>
        <dbReference type="EMBL" id="SFR99590.1"/>
    </source>
</evidence>
<keyword evidence="15" id="KW-1185">Reference proteome</keyword>
<protein>
    <submittedName>
        <fullName evidence="14">NADH-quinone oxidoreductase subunit I</fullName>
    </submittedName>
</protein>
<dbReference type="Pfam" id="PF12838">
    <property type="entry name" value="Fer4_7"/>
    <property type="match status" value="1"/>
</dbReference>
<organism evidence="14 15">
    <name type="scientific">Granulicella pectinivorans</name>
    <dbReference type="NCBI Taxonomy" id="474950"/>
    <lineage>
        <taxon>Bacteria</taxon>
        <taxon>Pseudomonadati</taxon>
        <taxon>Acidobacteriota</taxon>
        <taxon>Terriglobia</taxon>
        <taxon>Terriglobales</taxon>
        <taxon>Acidobacteriaceae</taxon>
        <taxon>Granulicella</taxon>
    </lineage>
</organism>
<evidence type="ECO:0000256" key="8">
    <source>
        <dbReference type="ARBA" id="ARBA00023014"/>
    </source>
</evidence>
<evidence type="ECO:0000256" key="7">
    <source>
        <dbReference type="ARBA" id="ARBA00023004"/>
    </source>
</evidence>
<gene>
    <name evidence="14" type="ORF">SAMN05421771_0394</name>
</gene>
<evidence type="ECO:0000256" key="4">
    <source>
        <dbReference type="ARBA" id="ARBA00022723"/>
    </source>
</evidence>
<dbReference type="GO" id="GO:0046872">
    <property type="term" value="F:metal ion binding"/>
    <property type="evidence" value="ECO:0007669"/>
    <property type="project" value="UniProtKB-KW"/>
</dbReference>
<evidence type="ECO:0000256" key="11">
    <source>
        <dbReference type="ARBA" id="ARBA00023136"/>
    </source>
</evidence>
<dbReference type="PANTHER" id="PTHR10849:SF24">
    <property type="entry name" value="NADH-QUINONE OXIDOREDUCTASE SUBUNIT I 2"/>
    <property type="match status" value="1"/>
</dbReference>
<dbReference type="Proteomes" id="UP000199024">
    <property type="component" value="Unassembled WGS sequence"/>
</dbReference>
<reference evidence="14 15" key="1">
    <citation type="submission" date="2016-10" db="EMBL/GenBank/DDBJ databases">
        <authorList>
            <person name="de Groot N.N."/>
        </authorList>
    </citation>
    <scope>NUCLEOTIDE SEQUENCE [LARGE SCALE GENOMIC DNA]</scope>
    <source>
        <strain evidence="14 15">DSM 21001</strain>
    </source>
</reference>
<dbReference type="Gene3D" id="3.30.70.3270">
    <property type="match status" value="1"/>
</dbReference>
<dbReference type="InterPro" id="IPR017896">
    <property type="entry name" value="4Fe4S_Fe-S-bd"/>
</dbReference>